<sequence>MRARSPSRSPFAVCAIAAIVLQSLSSVPSRAGAQGECLLALENQTGEGGRLLDVATIDAGGTVRGANGTNFRQTDLVFRPEAKFGPDAPEIAANSLLFQPVAASGDRWGRQVGNLIESETGAPIALTWIMAGRAIVAPEALPLNCLDMLLAAETDAREKRRGLWRTEKIFWAGDPALEERAGQFTLVEGRLLSIGQAGKTHYLNFGRDWSSDFTATIDTKQKSAFDAAGIDLAALKGKRVRLRGVIVRDRGPAIRLEHTAQIELKDKGISGETAWRPSNKRAVADNRSKPSKQTATAR</sequence>
<evidence type="ECO:0000259" key="2">
    <source>
        <dbReference type="Pfam" id="PF00565"/>
    </source>
</evidence>
<reference evidence="3 4" key="1">
    <citation type="submission" date="2020-07" db="EMBL/GenBank/DDBJ databases">
        <title>Stappia sp., F7233, whole genome shotgun sequencing project.</title>
        <authorList>
            <person name="Jiang S."/>
            <person name="Liu Z.W."/>
            <person name="Du Z.J."/>
        </authorList>
    </citation>
    <scope>NUCLEOTIDE SEQUENCE [LARGE SCALE GENOMIC DNA]</scope>
    <source>
        <strain evidence="3 4">F7233</strain>
    </source>
</reference>
<accession>A0A839AIV9</accession>
<protein>
    <submittedName>
        <fullName evidence="3">Thermonuclease family protein</fullName>
    </submittedName>
</protein>
<dbReference type="RefSeq" id="WP_182167211.1">
    <property type="nucleotide sequence ID" value="NZ_JACFXV010000063.1"/>
</dbReference>
<dbReference type="Pfam" id="PF00565">
    <property type="entry name" value="SNase"/>
    <property type="match status" value="1"/>
</dbReference>
<dbReference type="Proteomes" id="UP000541109">
    <property type="component" value="Unassembled WGS sequence"/>
</dbReference>
<evidence type="ECO:0000313" key="3">
    <source>
        <dbReference type="EMBL" id="MBA5778697.1"/>
    </source>
</evidence>
<dbReference type="AlphaFoldDB" id="A0A839AIV9"/>
<proteinExistence type="predicted"/>
<dbReference type="InterPro" id="IPR016071">
    <property type="entry name" value="Staphylococal_nuclease_OB-fold"/>
</dbReference>
<comment type="caution">
    <text evidence="3">The sequence shown here is derived from an EMBL/GenBank/DDBJ whole genome shotgun (WGS) entry which is preliminary data.</text>
</comment>
<dbReference type="EMBL" id="JACFXV010000063">
    <property type="protein sequence ID" value="MBA5778697.1"/>
    <property type="molecule type" value="Genomic_DNA"/>
</dbReference>
<evidence type="ECO:0000256" key="1">
    <source>
        <dbReference type="SAM" id="MobiDB-lite"/>
    </source>
</evidence>
<dbReference type="SUPFAM" id="SSF50199">
    <property type="entry name" value="Staphylococcal nuclease"/>
    <property type="match status" value="1"/>
</dbReference>
<keyword evidence="4" id="KW-1185">Reference proteome</keyword>
<name>A0A839AIV9_9HYPH</name>
<evidence type="ECO:0000313" key="4">
    <source>
        <dbReference type="Proteomes" id="UP000541109"/>
    </source>
</evidence>
<gene>
    <name evidence="3" type="ORF">H2509_16320</name>
</gene>
<feature type="domain" description="TNase-like" evidence="2">
    <location>
        <begin position="80"/>
        <end position="165"/>
    </location>
</feature>
<organism evidence="3 4">
    <name type="scientific">Stappia albiluteola</name>
    <dbReference type="NCBI Taxonomy" id="2758565"/>
    <lineage>
        <taxon>Bacteria</taxon>
        <taxon>Pseudomonadati</taxon>
        <taxon>Pseudomonadota</taxon>
        <taxon>Alphaproteobacteria</taxon>
        <taxon>Hyphomicrobiales</taxon>
        <taxon>Stappiaceae</taxon>
        <taxon>Stappia</taxon>
    </lineage>
</organism>
<feature type="region of interest" description="Disordered" evidence="1">
    <location>
        <begin position="271"/>
        <end position="298"/>
    </location>
</feature>
<dbReference type="InterPro" id="IPR035437">
    <property type="entry name" value="SNase_OB-fold_sf"/>
</dbReference>